<dbReference type="AlphaFoldDB" id="F0WNG4"/>
<comment type="similarity">
    <text evidence="2">Belongs to the YIP1 family.</text>
</comment>
<evidence type="ECO:0000256" key="2">
    <source>
        <dbReference type="ARBA" id="ARBA00010596"/>
    </source>
</evidence>
<dbReference type="EMBL" id="FR824215">
    <property type="protein sequence ID" value="CCA22855.1"/>
    <property type="molecule type" value="Genomic_DNA"/>
</dbReference>
<proteinExistence type="inferred from homology"/>
<keyword evidence="5" id="KW-0472">Membrane</keyword>
<protein>
    <submittedName>
        <fullName evidence="6">YIPF6like protein putative</fullName>
    </submittedName>
</protein>
<dbReference type="GO" id="GO:0006888">
    <property type="term" value="P:endoplasmic reticulum to Golgi vesicle-mediated transport"/>
    <property type="evidence" value="ECO:0007669"/>
    <property type="project" value="InterPro"/>
</dbReference>
<reference evidence="6" key="2">
    <citation type="submission" date="2011-02" db="EMBL/GenBank/DDBJ databases">
        <authorList>
            <person name="MacLean D."/>
        </authorList>
    </citation>
    <scope>NUCLEOTIDE SEQUENCE</scope>
</reference>
<evidence type="ECO:0000256" key="1">
    <source>
        <dbReference type="ARBA" id="ARBA00004141"/>
    </source>
</evidence>
<reference evidence="6" key="1">
    <citation type="journal article" date="2011" name="PLoS Biol.">
        <title>Gene gain and loss during evolution of obligate parasitism in the white rust pathogen of Arabidopsis thaliana.</title>
        <authorList>
            <person name="Kemen E."/>
            <person name="Gardiner A."/>
            <person name="Schultz-Larsen T."/>
            <person name="Kemen A.C."/>
            <person name="Balmuth A.L."/>
            <person name="Robert-Seilaniantz A."/>
            <person name="Bailey K."/>
            <person name="Holub E."/>
            <person name="Studholme D.J."/>
            <person name="Maclean D."/>
            <person name="Jones J.D."/>
        </authorList>
    </citation>
    <scope>NUCLEOTIDE SEQUENCE</scope>
</reference>
<evidence type="ECO:0000313" key="6">
    <source>
        <dbReference type="EMBL" id="CCA22855.1"/>
    </source>
</evidence>
<name>F0WNG4_9STRA</name>
<keyword evidence="3" id="KW-0812">Transmembrane</keyword>
<sequence>MNDQVEPNAASGMLTNSENTLDEPVSVTILRDVNLVAGKLKVVLMPRNTSDDTLKALRDWDLWGPLMLCLSLSM</sequence>
<comment type="subcellular location">
    <subcellularLocation>
        <location evidence="1">Membrane</location>
        <topology evidence="1">Multi-pass membrane protein</topology>
    </subcellularLocation>
</comment>
<accession>F0WNG4</accession>
<keyword evidence="4" id="KW-1133">Transmembrane helix</keyword>
<dbReference type="InterPro" id="IPR045231">
    <property type="entry name" value="Yip1/4-like"/>
</dbReference>
<evidence type="ECO:0000256" key="5">
    <source>
        <dbReference type="ARBA" id="ARBA00023136"/>
    </source>
</evidence>
<dbReference type="GO" id="GO:0005802">
    <property type="term" value="C:trans-Golgi network"/>
    <property type="evidence" value="ECO:0007669"/>
    <property type="project" value="TreeGrafter"/>
</dbReference>
<dbReference type="GO" id="GO:0016020">
    <property type="term" value="C:membrane"/>
    <property type="evidence" value="ECO:0007669"/>
    <property type="project" value="UniProtKB-SubCell"/>
</dbReference>
<dbReference type="PANTHER" id="PTHR21236:SF1">
    <property type="entry name" value="PROTEIN YIPF6"/>
    <property type="match status" value="1"/>
</dbReference>
<dbReference type="HOGENOM" id="CLU_2692929_0_0_1"/>
<evidence type="ECO:0000256" key="4">
    <source>
        <dbReference type="ARBA" id="ARBA00022989"/>
    </source>
</evidence>
<evidence type="ECO:0000256" key="3">
    <source>
        <dbReference type="ARBA" id="ARBA00022692"/>
    </source>
</evidence>
<organism evidence="6">
    <name type="scientific">Albugo laibachii Nc14</name>
    <dbReference type="NCBI Taxonomy" id="890382"/>
    <lineage>
        <taxon>Eukaryota</taxon>
        <taxon>Sar</taxon>
        <taxon>Stramenopiles</taxon>
        <taxon>Oomycota</taxon>
        <taxon>Peronosporomycetes</taxon>
        <taxon>Albuginales</taxon>
        <taxon>Albuginaceae</taxon>
        <taxon>Albugo</taxon>
    </lineage>
</organism>
<dbReference type="PANTHER" id="PTHR21236">
    <property type="entry name" value="GOLGI MEMBRANE PROTEIN YIP1"/>
    <property type="match status" value="1"/>
</dbReference>
<gene>
    <name evidence="6" type="primary">AlNc14C170G7989</name>
    <name evidence="6" type="ORF">ALNC14_089980</name>
</gene>